<dbReference type="Proteomes" id="UP000183610">
    <property type="component" value="Unassembled WGS sequence"/>
</dbReference>
<accession>A0AAX2DNU1</accession>
<proteinExistence type="predicted"/>
<protein>
    <submittedName>
        <fullName evidence="1">Uncharacterized protein</fullName>
    </submittedName>
</protein>
<dbReference type="AlphaFoldDB" id="A0AAX2DNU1"/>
<gene>
    <name evidence="1" type="ORF">SAMN05421782_10531</name>
</gene>
<name>A0AAX2DNU1_LISIV</name>
<sequence length="81" mass="9461">MEGINVELPQKNYHKQRAIERTTATKSYFGRRNADFDKSNCAIYCINRILKNDLETDPNHFLINKAFMMCADHNFVSGSRF</sequence>
<evidence type="ECO:0000313" key="2">
    <source>
        <dbReference type="Proteomes" id="UP000183610"/>
    </source>
</evidence>
<comment type="caution">
    <text evidence="1">The sequence shown here is derived from an EMBL/GenBank/DDBJ whole genome shotgun (WGS) entry which is preliminary data.</text>
</comment>
<organism evidence="1 2">
    <name type="scientific">Listeria ivanovii</name>
    <dbReference type="NCBI Taxonomy" id="1638"/>
    <lineage>
        <taxon>Bacteria</taxon>
        <taxon>Bacillati</taxon>
        <taxon>Bacillota</taxon>
        <taxon>Bacilli</taxon>
        <taxon>Bacillales</taxon>
        <taxon>Listeriaceae</taxon>
        <taxon>Listeria</taxon>
    </lineage>
</organism>
<reference evidence="1 2" key="1">
    <citation type="submission" date="2016-10" db="EMBL/GenBank/DDBJ databases">
        <authorList>
            <person name="Varghese N."/>
            <person name="Submissions S."/>
        </authorList>
    </citation>
    <scope>NUCLEOTIDE SEQUENCE [LARGE SCALE GENOMIC DNA]</scope>
    <source>
        <strain evidence="1 2">ATCC 49954</strain>
    </source>
</reference>
<dbReference type="EMBL" id="FNMX01000005">
    <property type="protein sequence ID" value="SDW61232.1"/>
    <property type="molecule type" value="Genomic_DNA"/>
</dbReference>
<evidence type="ECO:0000313" key="1">
    <source>
        <dbReference type="EMBL" id="SDW61232.1"/>
    </source>
</evidence>